<dbReference type="Pfam" id="PF13640">
    <property type="entry name" value="2OG-FeII_Oxy_3"/>
    <property type="match status" value="1"/>
</dbReference>
<protein>
    <recommendedName>
        <fullName evidence="6">Prolyl 4-hydroxylase alpha subunit domain-containing protein</fullName>
    </recommendedName>
</protein>
<feature type="domain" description="Prolyl 4-hydroxylase alpha subunit" evidence="6">
    <location>
        <begin position="22"/>
        <end position="221"/>
    </location>
</feature>
<evidence type="ECO:0000256" key="2">
    <source>
        <dbReference type="ARBA" id="ARBA00022723"/>
    </source>
</evidence>
<gene>
    <name evidence="7" type="ORF">LY89DRAFT_755374</name>
</gene>
<dbReference type="Proteomes" id="UP000070700">
    <property type="component" value="Unassembled WGS sequence"/>
</dbReference>
<dbReference type="InterPro" id="IPR045054">
    <property type="entry name" value="P4HA-like"/>
</dbReference>
<keyword evidence="3" id="KW-0223">Dioxygenase</keyword>
<dbReference type="InterPro" id="IPR006620">
    <property type="entry name" value="Pro_4_hyd_alph"/>
</dbReference>
<dbReference type="EMBL" id="KQ947405">
    <property type="protein sequence ID" value="KUJ23456.1"/>
    <property type="molecule type" value="Genomic_DNA"/>
</dbReference>
<dbReference type="Gene3D" id="2.60.120.620">
    <property type="entry name" value="q2cbj1_9rhob like domain"/>
    <property type="match status" value="1"/>
</dbReference>
<evidence type="ECO:0000256" key="4">
    <source>
        <dbReference type="ARBA" id="ARBA00023002"/>
    </source>
</evidence>
<dbReference type="GO" id="GO:0031418">
    <property type="term" value="F:L-ascorbic acid binding"/>
    <property type="evidence" value="ECO:0007669"/>
    <property type="project" value="InterPro"/>
</dbReference>
<evidence type="ECO:0000259" key="6">
    <source>
        <dbReference type="SMART" id="SM00702"/>
    </source>
</evidence>
<dbReference type="PANTHER" id="PTHR10869">
    <property type="entry name" value="PROLYL 4-HYDROXYLASE ALPHA SUBUNIT"/>
    <property type="match status" value="1"/>
</dbReference>
<dbReference type="STRING" id="149040.A0A194XTI8"/>
<evidence type="ECO:0000256" key="1">
    <source>
        <dbReference type="ARBA" id="ARBA00001961"/>
    </source>
</evidence>
<evidence type="ECO:0000256" key="5">
    <source>
        <dbReference type="ARBA" id="ARBA00023004"/>
    </source>
</evidence>
<evidence type="ECO:0000256" key="3">
    <source>
        <dbReference type="ARBA" id="ARBA00022964"/>
    </source>
</evidence>
<keyword evidence="5" id="KW-0408">Iron</keyword>
<accession>A0A194XTI8</accession>
<dbReference type="InParanoid" id="A0A194XTI8"/>
<organism evidence="7 8">
    <name type="scientific">Mollisia scopiformis</name>
    <name type="common">Conifer needle endophyte fungus</name>
    <name type="synonym">Phialocephala scopiformis</name>
    <dbReference type="NCBI Taxonomy" id="149040"/>
    <lineage>
        <taxon>Eukaryota</taxon>
        <taxon>Fungi</taxon>
        <taxon>Dikarya</taxon>
        <taxon>Ascomycota</taxon>
        <taxon>Pezizomycotina</taxon>
        <taxon>Leotiomycetes</taxon>
        <taxon>Helotiales</taxon>
        <taxon>Mollisiaceae</taxon>
        <taxon>Mollisia</taxon>
    </lineage>
</organism>
<name>A0A194XTI8_MOLSC</name>
<dbReference type="AlphaFoldDB" id="A0A194XTI8"/>
<dbReference type="GeneID" id="28831075"/>
<dbReference type="InterPro" id="IPR044862">
    <property type="entry name" value="Pro_4_hyd_alph_FE2OG_OXY"/>
</dbReference>
<dbReference type="KEGG" id="psco:LY89DRAFT_755374"/>
<keyword evidence="4" id="KW-0560">Oxidoreductase</keyword>
<sequence length="229" mass="26140">MWIDGDACPAHTYETVVVSIDPLMIYLRDFITTSERQHLLNASRGRFQRADFSRGYEKENFDNDIRDASLVDIGDEDSVMNCIRQRAARFQGNCLDTRIEKTTIQTYAKNGHFTYHFDAFFDDIAADINGNRISTFMLYLEAPEVGGGTSFPRIAVNIDPQDKCDIIECHHTGNGTVFWPSIGNGIFWMNLNKERRLHHDTWHAGLPVLSGVKTIVNIWSWSEGALFEK</sequence>
<evidence type="ECO:0000313" key="7">
    <source>
        <dbReference type="EMBL" id="KUJ23456.1"/>
    </source>
</evidence>
<keyword evidence="2" id="KW-0479">Metal-binding</keyword>
<comment type="cofactor">
    <cofactor evidence="1">
        <name>L-ascorbate</name>
        <dbReference type="ChEBI" id="CHEBI:38290"/>
    </cofactor>
</comment>
<dbReference type="PANTHER" id="PTHR10869:SF246">
    <property type="entry name" value="TRANSMEMBRANE PROLYL 4-HYDROXYLASE"/>
    <property type="match status" value="1"/>
</dbReference>
<dbReference type="RefSeq" id="XP_018077811.1">
    <property type="nucleotide sequence ID" value="XM_018221349.1"/>
</dbReference>
<dbReference type="GO" id="GO:0005783">
    <property type="term" value="C:endoplasmic reticulum"/>
    <property type="evidence" value="ECO:0007669"/>
    <property type="project" value="TreeGrafter"/>
</dbReference>
<proteinExistence type="predicted"/>
<dbReference type="GO" id="GO:0004656">
    <property type="term" value="F:procollagen-proline 4-dioxygenase activity"/>
    <property type="evidence" value="ECO:0007669"/>
    <property type="project" value="TreeGrafter"/>
</dbReference>
<dbReference type="GO" id="GO:0005506">
    <property type="term" value="F:iron ion binding"/>
    <property type="evidence" value="ECO:0007669"/>
    <property type="project" value="InterPro"/>
</dbReference>
<keyword evidence="8" id="KW-1185">Reference proteome</keyword>
<reference evidence="7 8" key="1">
    <citation type="submission" date="2015-10" db="EMBL/GenBank/DDBJ databases">
        <title>Full genome of DAOMC 229536 Phialocephala scopiformis, a fungal endophyte of spruce producing the potent anti-insectan compound rugulosin.</title>
        <authorList>
            <consortium name="DOE Joint Genome Institute"/>
            <person name="Walker A.K."/>
            <person name="Frasz S.L."/>
            <person name="Seifert K.A."/>
            <person name="Miller J.D."/>
            <person name="Mondo S.J."/>
            <person name="Labutti K."/>
            <person name="Lipzen A."/>
            <person name="Dockter R."/>
            <person name="Kennedy M."/>
            <person name="Grigoriev I.V."/>
            <person name="Spatafora J.W."/>
        </authorList>
    </citation>
    <scope>NUCLEOTIDE SEQUENCE [LARGE SCALE GENOMIC DNA]</scope>
    <source>
        <strain evidence="7 8">CBS 120377</strain>
    </source>
</reference>
<dbReference type="SMART" id="SM00702">
    <property type="entry name" value="P4Hc"/>
    <property type="match status" value="1"/>
</dbReference>
<dbReference type="OrthoDB" id="420380at2759"/>
<evidence type="ECO:0000313" key="8">
    <source>
        <dbReference type="Proteomes" id="UP000070700"/>
    </source>
</evidence>